<gene>
    <name evidence="2" type="ORF">ACFOOG_09880</name>
</gene>
<dbReference type="RefSeq" id="WP_380696007.1">
    <property type="nucleotide sequence ID" value="NZ_JBHRYR010000003.1"/>
</dbReference>
<name>A0ABV7ZX85_9GAMM</name>
<dbReference type="InterPro" id="IPR037257">
    <property type="entry name" value="T2SS_E_N_sf"/>
</dbReference>
<comment type="caution">
    <text evidence="2">The sequence shown here is derived from an EMBL/GenBank/DDBJ whole genome shotgun (WGS) entry which is preliminary data.</text>
</comment>
<sequence length="304" mass="34400">MLTSGNDRRLGDVLLDHGLITQAQLKKALSLQKAYGQKQKLGDILVKQGWLSQRDLMCIASRNYHIPLAHALLNQRESFRKTLQEDDVPDKNELAEPPKTVPVADIESVPVPAPQPLTHTPEPSISEPPPKRFQYTLTSLRNLSWETLNADPEHEFAELLGLCLQKTLPEEGMFNKRLTALTPWSHKRDIVLLGAWYDIAARRYPKAQAALQAWQEDQDAVQLWLDAGLLSEDYPDVVRRVKQCLERPKPPLHWYFVLGFALDELGAVGPAQTVFRHYTRHADPLTKTGRYALKRLKEVGAIGS</sequence>
<reference evidence="3" key="1">
    <citation type="journal article" date="2019" name="Int. J. Syst. Evol. Microbiol.">
        <title>The Global Catalogue of Microorganisms (GCM) 10K type strain sequencing project: providing services to taxonomists for standard genome sequencing and annotation.</title>
        <authorList>
            <consortium name="The Broad Institute Genomics Platform"/>
            <consortium name="The Broad Institute Genome Sequencing Center for Infectious Disease"/>
            <person name="Wu L."/>
            <person name="Ma J."/>
        </authorList>
    </citation>
    <scope>NUCLEOTIDE SEQUENCE [LARGE SCALE GENOMIC DNA]</scope>
    <source>
        <strain evidence="3">IBRC 10765</strain>
    </source>
</reference>
<evidence type="ECO:0000313" key="2">
    <source>
        <dbReference type="EMBL" id="MFC3853139.1"/>
    </source>
</evidence>
<evidence type="ECO:0000313" key="3">
    <source>
        <dbReference type="Proteomes" id="UP001595617"/>
    </source>
</evidence>
<protein>
    <submittedName>
        <fullName evidence="2">Uncharacterized protein</fullName>
    </submittedName>
</protein>
<dbReference type="SUPFAM" id="SSF160246">
    <property type="entry name" value="EspE N-terminal domain-like"/>
    <property type="match status" value="1"/>
</dbReference>
<keyword evidence="3" id="KW-1185">Reference proteome</keyword>
<evidence type="ECO:0000256" key="1">
    <source>
        <dbReference type="SAM" id="MobiDB-lite"/>
    </source>
</evidence>
<dbReference type="Proteomes" id="UP001595617">
    <property type="component" value="Unassembled WGS sequence"/>
</dbReference>
<accession>A0ABV7ZX85</accession>
<dbReference type="EMBL" id="JBHRYR010000003">
    <property type="protein sequence ID" value="MFC3853139.1"/>
    <property type="molecule type" value="Genomic_DNA"/>
</dbReference>
<feature type="compositionally biased region" description="Basic and acidic residues" evidence="1">
    <location>
        <begin position="85"/>
        <end position="96"/>
    </location>
</feature>
<organism evidence="2 3">
    <name type="scientific">Saccharospirillum mangrovi</name>
    <dbReference type="NCBI Taxonomy" id="2161747"/>
    <lineage>
        <taxon>Bacteria</taxon>
        <taxon>Pseudomonadati</taxon>
        <taxon>Pseudomonadota</taxon>
        <taxon>Gammaproteobacteria</taxon>
        <taxon>Oceanospirillales</taxon>
        <taxon>Saccharospirillaceae</taxon>
        <taxon>Saccharospirillum</taxon>
    </lineage>
</organism>
<proteinExistence type="predicted"/>
<dbReference type="Gene3D" id="1.10.40.70">
    <property type="match status" value="1"/>
</dbReference>
<feature type="region of interest" description="Disordered" evidence="1">
    <location>
        <begin position="85"/>
        <end position="130"/>
    </location>
</feature>